<evidence type="ECO:0000313" key="3">
    <source>
        <dbReference type="Proteomes" id="UP000256329"/>
    </source>
</evidence>
<proteinExistence type="predicted"/>
<reference evidence="2 3" key="1">
    <citation type="submission" date="2018-08" db="EMBL/GenBank/DDBJ databases">
        <title>Form III RuBisCO-mediated autotrophy in Thermodesulfobium bacteria.</title>
        <authorList>
            <person name="Toshchakov S.V."/>
            <person name="Kublanov I.V."/>
            <person name="Frolov E."/>
            <person name="Bonch-Osmolovskaya E.A."/>
            <person name="Tourova T.P."/>
            <person name="Chernych N.A."/>
            <person name="Lebedinsky A.V."/>
        </authorList>
    </citation>
    <scope>NUCLEOTIDE SEQUENCE [LARGE SCALE GENOMIC DNA]</scope>
    <source>
        <strain evidence="2 3">SR</strain>
    </source>
</reference>
<protein>
    <submittedName>
        <fullName evidence="2">Uncharacterized protein</fullName>
    </submittedName>
</protein>
<dbReference type="AlphaFoldDB" id="A0A3D8P476"/>
<accession>A0A3D8P476</accession>
<evidence type="ECO:0000313" key="2">
    <source>
        <dbReference type="EMBL" id="RDV83903.1"/>
    </source>
</evidence>
<name>A0A3D8P476_9THEO</name>
<sequence length="94" mass="10392">MADNSGLNIGAFARRYLAASGDQERYQVMMAVRGRGGKRAILALAERLGVDGKLMWQAAESYRKVRDAKRRRRKRIPALVPPPLPNSGNREVGG</sequence>
<dbReference type="Proteomes" id="UP000256329">
    <property type="component" value="Unassembled WGS sequence"/>
</dbReference>
<gene>
    <name evidence="2" type="ORF">DXX99_03450</name>
</gene>
<evidence type="ECO:0000256" key="1">
    <source>
        <dbReference type="SAM" id="MobiDB-lite"/>
    </source>
</evidence>
<feature type="region of interest" description="Disordered" evidence="1">
    <location>
        <begin position="69"/>
        <end position="94"/>
    </location>
</feature>
<dbReference type="EMBL" id="QSLN01000003">
    <property type="protein sequence ID" value="RDV83903.1"/>
    <property type="molecule type" value="Genomic_DNA"/>
</dbReference>
<organism evidence="2 3">
    <name type="scientific">Ammonifex thiophilus</name>
    <dbReference type="NCBI Taxonomy" id="444093"/>
    <lineage>
        <taxon>Bacteria</taxon>
        <taxon>Bacillati</taxon>
        <taxon>Bacillota</taxon>
        <taxon>Clostridia</taxon>
        <taxon>Thermoanaerobacterales</taxon>
        <taxon>Thermoanaerobacteraceae</taxon>
        <taxon>Ammonifex</taxon>
    </lineage>
</organism>
<comment type="caution">
    <text evidence="2">The sequence shown here is derived from an EMBL/GenBank/DDBJ whole genome shotgun (WGS) entry which is preliminary data.</text>
</comment>
<dbReference type="RefSeq" id="WP_115792122.1">
    <property type="nucleotide sequence ID" value="NZ_QSLN01000003.1"/>
</dbReference>
<keyword evidence="3" id="KW-1185">Reference proteome</keyword>